<name>A0ABT0X6I0_9ACTN</name>
<dbReference type="InterPro" id="IPR011991">
    <property type="entry name" value="ArsR-like_HTH"/>
</dbReference>
<reference evidence="5" key="1">
    <citation type="journal article" date="2023" name="Int. J. Syst. Evol. Microbiol.">
        <title>Streptomyces meridianus sp. nov. isolated from brackish water of the Tagus estuary in Alcochete, Portugal.</title>
        <authorList>
            <person name="Santos J.D.N."/>
            <person name="Klimek D."/>
            <person name="Calusinska M."/>
            <person name="Lobo Da Cunha A."/>
            <person name="Catita J."/>
            <person name="Goncalves H."/>
            <person name="Gonzalez I."/>
            <person name="Reyes F."/>
            <person name="Lage O.M."/>
        </authorList>
    </citation>
    <scope>NUCLEOTIDE SEQUENCE</scope>
    <source>
        <strain evidence="5">MTZ3.1</strain>
    </source>
</reference>
<evidence type="ECO:0000313" key="5">
    <source>
        <dbReference type="EMBL" id="MCM2578131.1"/>
    </source>
</evidence>
<protein>
    <submittedName>
        <fullName evidence="5">DUF5937 family protein</fullName>
    </submittedName>
</protein>
<accession>A0ABT0X6I0</accession>
<organism evidence="5 6">
    <name type="scientific">Streptomyces meridianus</name>
    <dbReference type="NCBI Taxonomy" id="2938945"/>
    <lineage>
        <taxon>Bacteria</taxon>
        <taxon>Bacillati</taxon>
        <taxon>Actinomycetota</taxon>
        <taxon>Actinomycetes</taxon>
        <taxon>Kitasatosporales</taxon>
        <taxon>Streptomycetaceae</taxon>
        <taxon>Streptomyces</taxon>
    </lineage>
</organism>
<keyword evidence="6" id="KW-1185">Reference proteome</keyword>
<dbReference type="RefSeq" id="WP_251414124.1">
    <property type="nucleotide sequence ID" value="NZ_JAMQGM010000026.1"/>
</dbReference>
<gene>
    <name evidence="5" type="ORF">M1E25_12325</name>
</gene>
<dbReference type="Pfam" id="PF19361">
    <property type="entry name" value="DUF5937"/>
    <property type="match status" value="1"/>
</dbReference>
<sequence>MPLRLRFDDEEGSGACRFAVSALWETLEAVRTLDRPHRHGHHLPWLRRIRHAAAGLDLSVLWLLMPRAGRAPGFLRPAPDGPYPPIEEELERVRATDPQTAHDDLAATLACTPGGADTPQGRALLNDPARTVRDVADLTGLAWRAVLEPHWPRLRDLLEADAAFHARRLADGGPSRLFDGLHPAVTWSGGELTVESPQERSLPADGRGLLLVPSVFARPDVVCGFDGPGPPSLLYPARGTAALWTHPHGEGVPESLARLLGKGRAAVLTALAEPSTTTALAQRLQLAPSSVSAHLSALRDSGLLTSQRCGHQVLYERTPLGIALAAG</sequence>
<comment type="caution">
    <text evidence="5">The sequence shown here is derived from an EMBL/GenBank/DDBJ whole genome shotgun (WGS) entry which is preliminary data.</text>
</comment>
<evidence type="ECO:0000256" key="2">
    <source>
        <dbReference type="ARBA" id="ARBA00023125"/>
    </source>
</evidence>
<keyword evidence="2" id="KW-0238">DNA-binding</keyword>
<proteinExistence type="predicted"/>
<dbReference type="Pfam" id="PF12840">
    <property type="entry name" value="HTH_20"/>
    <property type="match status" value="1"/>
</dbReference>
<dbReference type="EMBL" id="JAMQGM010000026">
    <property type="protein sequence ID" value="MCM2578131.1"/>
    <property type="molecule type" value="Genomic_DNA"/>
</dbReference>
<dbReference type="Gene3D" id="1.10.10.10">
    <property type="entry name" value="Winged helix-like DNA-binding domain superfamily/Winged helix DNA-binding domain"/>
    <property type="match status" value="1"/>
</dbReference>
<feature type="domain" description="HTH arsR-type" evidence="4">
    <location>
        <begin position="258"/>
        <end position="327"/>
    </location>
</feature>
<dbReference type="InterPro" id="IPR036390">
    <property type="entry name" value="WH_DNA-bd_sf"/>
</dbReference>
<dbReference type="SUPFAM" id="SSF46785">
    <property type="entry name" value="Winged helix' DNA-binding domain"/>
    <property type="match status" value="1"/>
</dbReference>
<dbReference type="SMART" id="SM00418">
    <property type="entry name" value="HTH_ARSR"/>
    <property type="match status" value="1"/>
</dbReference>
<keyword evidence="3" id="KW-0804">Transcription</keyword>
<evidence type="ECO:0000256" key="1">
    <source>
        <dbReference type="ARBA" id="ARBA00023015"/>
    </source>
</evidence>
<dbReference type="InterPro" id="IPR051011">
    <property type="entry name" value="Metal_resp_trans_reg"/>
</dbReference>
<dbReference type="CDD" id="cd00090">
    <property type="entry name" value="HTH_ARSR"/>
    <property type="match status" value="1"/>
</dbReference>
<dbReference type="InterPro" id="IPR036388">
    <property type="entry name" value="WH-like_DNA-bd_sf"/>
</dbReference>
<dbReference type="InterPro" id="IPR001845">
    <property type="entry name" value="HTH_ArsR_DNA-bd_dom"/>
</dbReference>
<dbReference type="InterPro" id="IPR045981">
    <property type="entry name" value="DUF5937"/>
</dbReference>
<dbReference type="Proteomes" id="UP001167160">
    <property type="component" value="Unassembled WGS sequence"/>
</dbReference>
<dbReference type="PANTHER" id="PTHR43132:SF8">
    <property type="entry name" value="HTH-TYPE TRANSCRIPTIONAL REGULATOR KMTR"/>
    <property type="match status" value="1"/>
</dbReference>
<evidence type="ECO:0000259" key="4">
    <source>
        <dbReference type="SMART" id="SM00418"/>
    </source>
</evidence>
<evidence type="ECO:0000313" key="6">
    <source>
        <dbReference type="Proteomes" id="UP001167160"/>
    </source>
</evidence>
<evidence type="ECO:0000256" key="3">
    <source>
        <dbReference type="ARBA" id="ARBA00023163"/>
    </source>
</evidence>
<keyword evidence="1" id="KW-0805">Transcription regulation</keyword>
<dbReference type="PANTHER" id="PTHR43132">
    <property type="entry name" value="ARSENICAL RESISTANCE OPERON REPRESSOR ARSR-RELATED"/>
    <property type="match status" value="1"/>
</dbReference>